<dbReference type="PANTHER" id="PTHR33361">
    <property type="entry name" value="GLR0591 PROTEIN"/>
    <property type="match status" value="1"/>
</dbReference>
<comment type="caution">
    <text evidence="2">The sequence shown here is derived from an EMBL/GenBank/DDBJ whole genome shotgun (WGS) entry which is preliminary data.</text>
</comment>
<dbReference type="EMBL" id="QTSU01000001">
    <property type="protein sequence ID" value="RDZ28970.1"/>
    <property type="molecule type" value="Genomic_DNA"/>
</dbReference>
<organism evidence="2 3">
    <name type="scientific">Lysobacter silvisoli</name>
    <dbReference type="NCBI Taxonomy" id="2293254"/>
    <lineage>
        <taxon>Bacteria</taxon>
        <taxon>Pseudomonadati</taxon>
        <taxon>Pseudomonadota</taxon>
        <taxon>Gammaproteobacteria</taxon>
        <taxon>Lysobacterales</taxon>
        <taxon>Lysobacteraceae</taxon>
        <taxon>Lysobacter</taxon>
    </lineage>
</organism>
<keyword evidence="3" id="KW-1185">Reference proteome</keyword>
<feature type="region of interest" description="Disordered" evidence="1">
    <location>
        <begin position="1"/>
        <end position="42"/>
    </location>
</feature>
<dbReference type="InterPro" id="IPR010281">
    <property type="entry name" value="DUF885"/>
</dbReference>
<accession>A0A371K533</accession>
<protein>
    <submittedName>
        <fullName evidence="2">DUF885 domain-containing protein</fullName>
    </submittedName>
</protein>
<proteinExistence type="predicted"/>
<evidence type="ECO:0000256" key="1">
    <source>
        <dbReference type="SAM" id="MobiDB-lite"/>
    </source>
</evidence>
<gene>
    <name evidence="2" type="ORF">DX914_07675</name>
</gene>
<reference evidence="2 3" key="1">
    <citation type="submission" date="2018-08" db="EMBL/GenBank/DDBJ databases">
        <title>Lysobacter sp. zong2l5, whole genome shotgun sequence.</title>
        <authorList>
            <person name="Zhang X."/>
            <person name="Feng G."/>
            <person name="Zhu H."/>
        </authorList>
    </citation>
    <scope>NUCLEOTIDE SEQUENCE [LARGE SCALE GENOMIC DNA]</scope>
    <source>
        <strain evidence="3">zong2l5</strain>
    </source>
</reference>
<dbReference type="Proteomes" id="UP000264492">
    <property type="component" value="Unassembled WGS sequence"/>
</dbReference>
<evidence type="ECO:0000313" key="2">
    <source>
        <dbReference type="EMBL" id="RDZ28970.1"/>
    </source>
</evidence>
<dbReference type="AlphaFoldDB" id="A0A371K533"/>
<evidence type="ECO:0000313" key="3">
    <source>
        <dbReference type="Proteomes" id="UP000264492"/>
    </source>
</evidence>
<dbReference type="PANTHER" id="PTHR33361:SF2">
    <property type="entry name" value="DUF885 DOMAIN-CONTAINING PROTEIN"/>
    <property type="match status" value="1"/>
</dbReference>
<dbReference type="Pfam" id="PF05960">
    <property type="entry name" value="DUF885"/>
    <property type="match status" value="2"/>
</dbReference>
<name>A0A371K533_9GAMM</name>
<sequence length="635" mass="68882">MGGGAGTLPRRRPARARTPEPVPGARRRDPGRMACGAVSDASHDRRNDWSRTMIDRRRFLVSTLAAATAASLPACSRALAAGAEGDDAALARVLERMFQAYARDFPEQLSSQGLDRGAQASARRRLGDRSLAARERFVREQRRFLRELDAIDARALPAPAAVSLRAARWLSASYVQGAAYGYGAPQVSRPYALSHLDGAHMDVPALLEEASHWIADGDGAQAYLERLAALPLAMAQDGERAREDAGRGVVPPLAVIESALAALAAQRDLPVGQQPLLSALRRATASLPGAAAWQAQAERIVQGPLRTALQRQVALLESWRPQAGAMPGVGRLPEGEAYYRWALQHNATQAVDATELHRQGLAQLAELDARMDALLRAQGLTEGSVGQRYLALSQQVQHRYAGNEAGAAQLRRDLQSRVDSLWPLLPRYLAISPASPPDVRRLPPLASSLRSPDVPRWEVVSHGYHETLGHYVQVERAAQARTPRLFDAINLPAFHEGWGLYCERLAEEMGVYADQPLMALGYLRSFRYRAMNLIADTGLHALGWSGERTAAFIADTGGLAPAAAMARVNRHSVTPGQGVAFKCGHNAWTQARRRAQQALGERFDPRRFHDAGLRHGAVPLAVLDAVVDDWIAAGG</sequence>